<dbReference type="PROSITE" id="PS00409">
    <property type="entry name" value="PROKAR_NTER_METHYL"/>
    <property type="match status" value="1"/>
</dbReference>
<dbReference type="OrthoDB" id="5119659at2"/>
<dbReference type="Pfam" id="PF07963">
    <property type="entry name" value="N_methyl"/>
    <property type="match status" value="1"/>
</dbReference>
<reference evidence="2 3" key="1">
    <citation type="submission" date="2019-02" db="EMBL/GenBank/DDBJ databases">
        <title>Sequencing the genomes of 1000 actinobacteria strains.</title>
        <authorList>
            <person name="Klenk H.-P."/>
        </authorList>
    </citation>
    <scope>NUCLEOTIDE SEQUENCE [LARGE SCALE GENOMIC DNA]</scope>
    <source>
        <strain evidence="2 3">DSM 45162</strain>
    </source>
</reference>
<dbReference type="InterPro" id="IPR012902">
    <property type="entry name" value="N_methyl_site"/>
</dbReference>
<dbReference type="Proteomes" id="UP000292564">
    <property type="component" value="Unassembled WGS sequence"/>
</dbReference>
<name>A0A4Q7ZMK9_9ACTN</name>
<protein>
    <submittedName>
        <fullName evidence="2">Prepilin-type N-terminal cleavage/methylation domain-containing protein</fullName>
    </submittedName>
</protein>
<dbReference type="EMBL" id="SHKY01000001">
    <property type="protein sequence ID" value="RZU52238.1"/>
    <property type="molecule type" value="Genomic_DNA"/>
</dbReference>
<dbReference type="NCBIfam" id="TIGR02532">
    <property type="entry name" value="IV_pilin_GFxxxE"/>
    <property type="match status" value="1"/>
</dbReference>
<accession>A0A4Q7ZMK9</accession>
<gene>
    <name evidence="2" type="ORF">EV385_4086</name>
</gene>
<organism evidence="2 3">
    <name type="scientific">Krasilnikovia cinnamomea</name>
    <dbReference type="NCBI Taxonomy" id="349313"/>
    <lineage>
        <taxon>Bacteria</taxon>
        <taxon>Bacillati</taxon>
        <taxon>Actinomycetota</taxon>
        <taxon>Actinomycetes</taxon>
        <taxon>Micromonosporales</taxon>
        <taxon>Micromonosporaceae</taxon>
        <taxon>Krasilnikovia</taxon>
    </lineage>
</organism>
<comment type="caution">
    <text evidence="2">The sequence shown here is derived from an EMBL/GenBank/DDBJ whole genome shotgun (WGS) entry which is preliminary data.</text>
</comment>
<proteinExistence type="predicted"/>
<keyword evidence="3" id="KW-1185">Reference proteome</keyword>
<feature type="transmembrane region" description="Helical" evidence="1">
    <location>
        <begin position="20"/>
        <end position="42"/>
    </location>
</feature>
<evidence type="ECO:0000313" key="2">
    <source>
        <dbReference type="EMBL" id="RZU52238.1"/>
    </source>
</evidence>
<evidence type="ECO:0000313" key="3">
    <source>
        <dbReference type="Proteomes" id="UP000292564"/>
    </source>
</evidence>
<sequence>MMRRLSRALRPRRDDAGITLIEMLIAMGLMSIVMAVATSGMVQVFRVNSATETQAVGQSQLNIATQRLTEQVRYASWVGNAYPVAEARYINFALPQAKVVGGVPSQTVTLYCVRLRVHLDAQPANGRDGRGILQSNKWEQGKPTTTATGWRTLASNIDTAYPTGEPFEFKPRSSTPVFAGSTTTTANADLLRIRLTVRLARAGSKEDMVASTDTTYTAANTITASTETVTNSKKCETENPT</sequence>
<keyword evidence="1" id="KW-0812">Transmembrane</keyword>
<evidence type="ECO:0000256" key="1">
    <source>
        <dbReference type="SAM" id="Phobius"/>
    </source>
</evidence>
<keyword evidence="1" id="KW-1133">Transmembrane helix</keyword>
<dbReference type="AlphaFoldDB" id="A0A4Q7ZMK9"/>
<keyword evidence="1" id="KW-0472">Membrane</keyword>